<dbReference type="GO" id="GO:0051287">
    <property type="term" value="F:NAD binding"/>
    <property type="evidence" value="ECO:0007669"/>
    <property type="project" value="InterPro"/>
</dbReference>
<evidence type="ECO:0000313" key="4">
    <source>
        <dbReference type="Proteomes" id="UP000334019"/>
    </source>
</evidence>
<dbReference type="RefSeq" id="WP_153758246.1">
    <property type="nucleotide sequence ID" value="NZ_CP045851.1"/>
</dbReference>
<name>A0A5Q2RJW5_9ACTN</name>
<sequence length="423" mass="45365">MPVFAVAGAGARAHVDGLLLQDRLHLVDSPAAANVLLLAGWVPAQLATEVARLHDGLSRPRVSLWWSLGSRSAPPAPTTVEVHEDDPTRLVDAVLETHRRLLVGALRSSPPAMPDEEAAPWRGVGPYGQGGTGMTGGVPYGRPMAGVAPDRDGLRLDQLTVRIGPFFARFPTGLVLEILLQGDVVQQANVVVTTDPATLEADLRTPFHNALDTPVLVSVLELERARSHLRSIASALVAQQLPSLARRVLRLAKHVHPDRGEDVQRLHHLLRRSQMLGWATRGVGPILADQLEGTATGPVARASGVDQDERVADPAYVGIGFEPIVHDGGDVRSRIAQRLAEAHQALQLASRAGDRRHDPEAPLESPRGRLAVGDTPAQRLLPLLPAVLEGMEWGDAVSTVVSLDLDTDEVLAMRSPDRELPVP</sequence>
<feature type="region of interest" description="Disordered" evidence="1">
    <location>
        <begin position="348"/>
        <end position="372"/>
    </location>
</feature>
<gene>
    <name evidence="3" type="ORF">GH723_02945</name>
</gene>
<keyword evidence="4" id="KW-1185">Reference proteome</keyword>
<evidence type="ECO:0000313" key="3">
    <source>
        <dbReference type="EMBL" id="QGG94140.1"/>
    </source>
</evidence>
<reference evidence="3 4" key="1">
    <citation type="submission" date="2019-11" db="EMBL/GenBank/DDBJ databases">
        <authorList>
            <person name="He Y."/>
        </authorList>
    </citation>
    <scope>NUCLEOTIDE SEQUENCE [LARGE SCALE GENOMIC DNA]</scope>
    <source>
        <strain evidence="3 4">SCSIO 58843</strain>
    </source>
</reference>
<dbReference type="InterPro" id="IPR029014">
    <property type="entry name" value="NiFe-Hase_large"/>
</dbReference>
<dbReference type="AlphaFoldDB" id="A0A5Q2RJW5"/>
<dbReference type="Pfam" id="PF00346">
    <property type="entry name" value="Complex1_49kDa"/>
    <property type="match status" value="1"/>
</dbReference>
<evidence type="ECO:0000259" key="2">
    <source>
        <dbReference type="Pfam" id="PF00346"/>
    </source>
</evidence>
<dbReference type="GO" id="GO:0048038">
    <property type="term" value="F:quinone binding"/>
    <property type="evidence" value="ECO:0007669"/>
    <property type="project" value="InterPro"/>
</dbReference>
<organism evidence="3 4">
    <name type="scientific">Actinomarinicola tropica</name>
    <dbReference type="NCBI Taxonomy" id="2789776"/>
    <lineage>
        <taxon>Bacteria</taxon>
        <taxon>Bacillati</taxon>
        <taxon>Actinomycetota</taxon>
        <taxon>Acidimicrobiia</taxon>
        <taxon>Acidimicrobiales</taxon>
        <taxon>Iamiaceae</taxon>
        <taxon>Actinomarinicola</taxon>
    </lineage>
</organism>
<accession>A0A5Q2RJW5</accession>
<protein>
    <recommendedName>
        <fullName evidence="2">NADH-quinone oxidoreductase subunit D domain-containing protein</fullName>
    </recommendedName>
</protein>
<evidence type="ECO:0000256" key="1">
    <source>
        <dbReference type="SAM" id="MobiDB-lite"/>
    </source>
</evidence>
<dbReference type="Proteomes" id="UP000334019">
    <property type="component" value="Chromosome"/>
</dbReference>
<proteinExistence type="predicted"/>
<dbReference type="InterPro" id="IPR001135">
    <property type="entry name" value="NADH_Q_OxRdtase_suD"/>
</dbReference>
<dbReference type="SUPFAM" id="SSF56762">
    <property type="entry name" value="HydB/Nqo4-like"/>
    <property type="match status" value="1"/>
</dbReference>
<dbReference type="EMBL" id="CP045851">
    <property type="protein sequence ID" value="QGG94140.1"/>
    <property type="molecule type" value="Genomic_DNA"/>
</dbReference>
<dbReference type="Gene3D" id="1.10.645.10">
    <property type="entry name" value="Cytochrome-c3 Hydrogenase, chain B"/>
    <property type="match status" value="1"/>
</dbReference>
<dbReference type="KEGG" id="atq:GH723_02945"/>
<feature type="domain" description="NADH-quinone oxidoreductase subunit D" evidence="2">
    <location>
        <begin position="253"/>
        <end position="356"/>
    </location>
</feature>
<dbReference type="GO" id="GO:0016651">
    <property type="term" value="F:oxidoreductase activity, acting on NAD(P)H"/>
    <property type="evidence" value="ECO:0007669"/>
    <property type="project" value="InterPro"/>
</dbReference>